<reference evidence="1 2" key="1">
    <citation type="journal article" date="2020" name="Nat. Food">
        <title>A phased Vanilla planifolia genome enables genetic improvement of flavour and production.</title>
        <authorList>
            <person name="Hasing T."/>
            <person name="Tang H."/>
            <person name="Brym M."/>
            <person name="Khazi F."/>
            <person name="Huang T."/>
            <person name="Chambers A.H."/>
        </authorList>
    </citation>
    <scope>NUCLEOTIDE SEQUENCE [LARGE SCALE GENOMIC DNA]</scope>
    <source>
        <tissue evidence="1">Leaf</tissue>
    </source>
</reference>
<gene>
    <name evidence="1" type="ORF">HPP92_006824</name>
</gene>
<dbReference type="Proteomes" id="UP000639772">
    <property type="component" value="Chromosome 3"/>
</dbReference>
<name>A0A835RJ67_VANPL</name>
<dbReference type="AlphaFoldDB" id="A0A835RJ67"/>
<protein>
    <submittedName>
        <fullName evidence="1">Uncharacterized protein</fullName>
    </submittedName>
</protein>
<organism evidence="1 2">
    <name type="scientific">Vanilla planifolia</name>
    <name type="common">Vanilla</name>
    <dbReference type="NCBI Taxonomy" id="51239"/>
    <lineage>
        <taxon>Eukaryota</taxon>
        <taxon>Viridiplantae</taxon>
        <taxon>Streptophyta</taxon>
        <taxon>Embryophyta</taxon>
        <taxon>Tracheophyta</taxon>
        <taxon>Spermatophyta</taxon>
        <taxon>Magnoliopsida</taxon>
        <taxon>Liliopsida</taxon>
        <taxon>Asparagales</taxon>
        <taxon>Orchidaceae</taxon>
        <taxon>Vanilloideae</taxon>
        <taxon>Vanilleae</taxon>
        <taxon>Vanilla</taxon>
    </lineage>
</organism>
<accession>A0A835RJ67</accession>
<proteinExistence type="predicted"/>
<sequence length="78" mass="8671">MFVMSGDTPQRKERVLPGWDTIAQVPKHCLSTNNIPQGQPSLLENDMTETCDFRAHANRGACTIMRSTALRNATIQTP</sequence>
<evidence type="ECO:0000313" key="2">
    <source>
        <dbReference type="Proteomes" id="UP000639772"/>
    </source>
</evidence>
<dbReference type="EMBL" id="JADCNM010000003">
    <property type="protein sequence ID" value="KAG0489961.1"/>
    <property type="molecule type" value="Genomic_DNA"/>
</dbReference>
<comment type="caution">
    <text evidence="1">The sequence shown here is derived from an EMBL/GenBank/DDBJ whole genome shotgun (WGS) entry which is preliminary data.</text>
</comment>
<evidence type="ECO:0000313" key="1">
    <source>
        <dbReference type="EMBL" id="KAG0489961.1"/>
    </source>
</evidence>